<feature type="domain" description="Glycosyltransferase 2-like" evidence="4">
    <location>
        <begin position="237"/>
        <end position="341"/>
    </location>
</feature>
<dbReference type="InterPro" id="IPR024078">
    <property type="entry name" value="LmbE-like_dom_sf"/>
</dbReference>
<dbReference type="Gene3D" id="3.90.550.10">
    <property type="entry name" value="Spore Coat Polysaccharide Biosynthesis Protein SpsA, Chain A"/>
    <property type="match status" value="3"/>
</dbReference>
<dbReference type="PANTHER" id="PTHR43685">
    <property type="entry name" value="GLYCOSYLTRANSFERASE"/>
    <property type="match status" value="1"/>
</dbReference>
<feature type="region of interest" description="Disordered" evidence="2">
    <location>
        <begin position="661"/>
        <end position="681"/>
    </location>
</feature>
<evidence type="ECO:0000313" key="6">
    <source>
        <dbReference type="Proteomes" id="UP001172778"/>
    </source>
</evidence>
<feature type="chain" id="PRO_5045289808" evidence="3">
    <location>
        <begin position="28"/>
        <end position="1424"/>
    </location>
</feature>
<dbReference type="EC" id="2.4.-.-" evidence="5"/>
<comment type="caution">
    <text evidence="5">The sequence shown here is derived from an EMBL/GenBank/DDBJ whole genome shotgun (WGS) entry which is preliminary data.</text>
</comment>
<dbReference type="CDD" id="cd04184">
    <property type="entry name" value="GT2_RfbC_Mx_like"/>
    <property type="match status" value="1"/>
</dbReference>
<keyword evidence="1" id="KW-0175">Coiled coil</keyword>
<evidence type="ECO:0000256" key="2">
    <source>
        <dbReference type="SAM" id="MobiDB-lite"/>
    </source>
</evidence>
<dbReference type="Pfam" id="PF00535">
    <property type="entry name" value="Glycos_transf_2"/>
    <property type="match status" value="3"/>
</dbReference>
<feature type="domain" description="Glycosyltransferase 2-like" evidence="4">
    <location>
        <begin position="1131"/>
        <end position="1308"/>
    </location>
</feature>
<keyword evidence="5" id="KW-0808">Transferase</keyword>
<dbReference type="Gene3D" id="3.40.50.10320">
    <property type="entry name" value="LmbE-like"/>
    <property type="match status" value="1"/>
</dbReference>
<dbReference type="Proteomes" id="UP001172778">
    <property type="component" value="Unassembled WGS sequence"/>
</dbReference>
<dbReference type="GO" id="GO:0016757">
    <property type="term" value="F:glycosyltransferase activity"/>
    <property type="evidence" value="ECO:0007669"/>
    <property type="project" value="UniProtKB-KW"/>
</dbReference>
<evidence type="ECO:0000256" key="3">
    <source>
        <dbReference type="SAM" id="SignalP"/>
    </source>
</evidence>
<dbReference type="CDD" id="cd04186">
    <property type="entry name" value="GT_2_like_c"/>
    <property type="match status" value="1"/>
</dbReference>
<feature type="coiled-coil region" evidence="1">
    <location>
        <begin position="488"/>
        <end position="529"/>
    </location>
</feature>
<keyword evidence="6" id="KW-1185">Reference proteome</keyword>
<keyword evidence="3" id="KW-0732">Signal</keyword>
<evidence type="ECO:0000259" key="4">
    <source>
        <dbReference type="Pfam" id="PF00535"/>
    </source>
</evidence>
<evidence type="ECO:0000256" key="1">
    <source>
        <dbReference type="SAM" id="Coils"/>
    </source>
</evidence>
<feature type="compositionally biased region" description="Pro residues" evidence="2">
    <location>
        <begin position="668"/>
        <end position="679"/>
    </location>
</feature>
<reference evidence="5" key="1">
    <citation type="submission" date="2023-03" db="EMBL/GenBank/DDBJ databases">
        <title>Chitinimonas shenzhenensis gen. nov., sp. nov., a novel member of family Burkholderiaceae isolated from activated sludge collected in Shen Zhen, China.</title>
        <authorList>
            <person name="Wang X."/>
        </authorList>
    </citation>
    <scope>NUCLEOTIDE SEQUENCE</scope>
    <source>
        <strain evidence="5">DQS-5</strain>
    </source>
</reference>
<dbReference type="EMBL" id="JARRAF010000002">
    <property type="protein sequence ID" value="MDK2122791.1"/>
    <property type="molecule type" value="Genomic_DNA"/>
</dbReference>
<dbReference type="InterPro" id="IPR029044">
    <property type="entry name" value="Nucleotide-diphossugar_trans"/>
</dbReference>
<gene>
    <name evidence="5" type="ORF">PZA18_01870</name>
</gene>
<feature type="signal peptide" evidence="3">
    <location>
        <begin position="1"/>
        <end position="27"/>
    </location>
</feature>
<name>A0ABT7DRV3_9NEIS</name>
<dbReference type="InterPro" id="IPR050834">
    <property type="entry name" value="Glycosyltransf_2"/>
</dbReference>
<sequence>MSSSPISSPRLVSLLPGKSLLMLAAHAGDELAAAGGTLAQATALGCKVHVVVVNQTADVSQRAAIAAAAELAYEPPMFWQRKDGQLIEPLVEEIRHYMRLQEVDMVLAPSQWEADPLRRALAAAAFEAVRREGGACHLAQYALTHVLRPQYLIDLAGHAVAKQQALQRLGGLAAGASAGLMNELNHLHARSLGEVEVEAFEFAAASQLAAGTLSYFLSESRRVEGKAIEDTGFPLVSVLIRSMNRPLLRDALDSIAAQTWPNIEVVVVNAGAQSHRKLGDRCGAYPLRLVESGRALPRSEAANVALDAAAGDYLCFLDDDDWFLPDHVAKLATALTQQPTVPAAYSGVQMVDMDGGALHQTYDRPFSRVQLLAANYLPIHSILFRRNALQRGCRFDLDFDLYEDWDFWLQVAQGGDFLHRPGISAYYRVAADTGSGAHRSDERVQAARLQLFRKWVGRCEPRQLFDMLALAERVPYLEAQSHDFRKRVSERESELHEAKLKLNKVEAKLEQLAHKLRGAEAKVVQAQDHATNVERSRDILLGERDNLHRALQRQGEAFQLKVMQEHMLRGEVDGIRHQAAVLAEAVARFEQQSQHADHHLRQALVQQTELARNLHDRLAAVYRLRSWHLASRLRRIKARLTGAPLPAIEGLPVVAVPPVPESPQLSLPTPPAAPAPTVPSAPSVTLPPEFAEFHGCFAESPHLTDEFRNAMRAQIDQFKVRPQIGVRISVAGAKPLDLLQSIDSVRYQLYPAWELYLADLEAAPAEMVDLVERSAALDTRIRLIGSRWSRADYVFADLVLPVRPGQLVAELTTYRLAMYLTRHNDMRATETGATVVDYTQWLAGEQVVNGLSRTEMQSQLSQMAHKPLLSIVMPTYNSDRKWLAAAIESVLSQSYPHWELCICDDASTRAETLDTLRSYQQKYPDQIKVCFAPKNGHISRASNLALAQAAGEYIVLLDHDDELPVDALFWVAREINVHPDANVIYSDEDKINEAGVRSEPHFKPDWNYQLFLSQNIISHLGVYRTSLVRAVGGFREGYEGSQDYDLALRVIDHCDQRGIYHIPRVLYHWRTLPGSTSTSTGEKPYAQIAAMKAINDHLQRRGIQAEAGEAEETMGAYRVRYQLPENPPLVSILIPTRDKLGLLKACVDSVLQRTDYPALEIIIVDNGSVEPATLSYLATIVRDERIKVIRDDDAFNFSRLNNVAARQAKGEFVCLMNNDIEVINAEWLSEVVSLALQPKVGIVGCRLWYPDGRLQHGGVVIGVGGVANHAHLFCRRGNPGYFNRAVVLQEFSAVTGACFLVRKSIYDAVGGLDEQLAVAFNDIDFCLRVQAAGYRNVWNPYAELYHHESVSRGVEDTPEKRKRFASEVEFMQKRWGDLLERDPAYNPNLTLRTTDFALSVPPRKLDVLPLAVVATQADEPLVVA</sequence>
<protein>
    <submittedName>
        <fullName evidence="5">Glycosyltransferase</fullName>
        <ecNumber evidence="5">2.4.-.-</ecNumber>
    </submittedName>
</protein>
<keyword evidence="5" id="KW-0328">Glycosyltransferase</keyword>
<proteinExistence type="predicted"/>
<organism evidence="5 6">
    <name type="scientific">Parachitinimonas caeni</name>
    <dbReference type="NCBI Taxonomy" id="3031301"/>
    <lineage>
        <taxon>Bacteria</taxon>
        <taxon>Pseudomonadati</taxon>
        <taxon>Pseudomonadota</taxon>
        <taxon>Betaproteobacteria</taxon>
        <taxon>Neisseriales</taxon>
        <taxon>Chitinibacteraceae</taxon>
        <taxon>Parachitinimonas</taxon>
    </lineage>
</organism>
<feature type="domain" description="Glycosyltransferase 2-like" evidence="4">
    <location>
        <begin position="870"/>
        <end position="991"/>
    </location>
</feature>
<dbReference type="SUPFAM" id="SSF102588">
    <property type="entry name" value="LmbE-like"/>
    <property type="match status" value="1"/>
</dbReference>
<dbReference type="PANTHER" id="PTHR43685:SF2">
    <property type="entry name" value="GLYCOSYLTRANSFERASE 2-LIKE DOMAIN-CONTAINING PROTEIN"/>
    <property type="match status" value="1"/>
</dbReference>
<accession>A0ABT7DRV3</accession>
<dbReference type="RefSeq" id="WP_284099080.1">
    <property type="nucleotide sequence ID" value="NZ_JARRAF010000002.1"/>
</dbReference>
<evidence type="ECO:0000313" key="5">
    <source>
        <dbReference type="EMBL" id="MDK2122791.1"/>
    </source>
</evidence>
<dbReference type="InterPro" id="IPR001173">
    <property type="entry name" value="Glyco_trans_2-like"/>
</dbReference>
<dbReference type="SUPFAM" id="SSF53448">
    <property type="entry name" value="Nucleotide-diphospho-sugar transferases"/>
    <property type="match status" value="3"/>
</dbReference>